<dbReference type="OrthoDB" id="10596633at2759"/>
<keyword evidence="2" id="KW-1185">Reference proteome</keyword>
<organism evidence="1 2">
    <name type="scientific">Aspergillus versicolor CBS 583.65</name>
    <dbReference type="NCBI Taxonomy" id="1036611"/>
    <lineage>
        <taxon>Eukaryota</taxon>
        <taxon>Fungi</taxon>
        <taxon>Dikarya</taxon>
        <taxon>Ascomycota</taxon>
        <taxon>Pezizomycotina</taxon>
        <taxon>Eurotiomycetes</taxon>
        <taxon>Eurotiomycetidae</taxon>
        <taxon>Eurotiales</taxon>
        <taxon>Aspergillaceae</taxon>
        <taxon>Aspergillus</taxon>
        <taxon>Aspergillus subgen. Nidulantes</taxon>
    </lineage>
</organism>
<dbReference type="RefSeq" id="XP_040669912.1">
    <property type="nucleotide sequence ID" value="XM_040816390.1"/>
</dbReference>
<proteinExistence type="predicted"/>
<name>A0A1L9PRJ6_ASPVE</name>
<dbReference type="Proteomes" id="UP000184073">
    <property type="component" value="Unassembled WGS sequence"/>
</dbReference>
<dbReference type="VEuPathDB" id="FungiDB:ASPVEDRAFT_773918"/>
<accession>A0A1L9PRJ6</accession>
<protein>
    <submittedName>
        <fullName evidence="1">Uncharacterized protein</fullName>
    </submittedName>
</protein>
<gene>
    <name evidence="1" type="ORF">ASPVEDRAFT_773918</name>
</gene>
<evidence type="ECO:0000313" key="2">
    <source>
        <dbReference type="Proteomes" id="UP000184073"/>
    </source>
</evidence>
<dbReference type="EMBL" id="KV878131">
    <property type="protein sequence ID" value="OJJ04150.1"/>
    <property type="molecule type" value="Genomic_DNA"/>
</dbReference>
<sequence>MFFSQLYLEARALREGSMIPPRRRRTRWRVDSYIVGKRVSSVDRSIHSRPIPSVKIQENLPLIVTEAITIICAIIVDAKIPATAPPNAYPQSNSFREFKIGVNSCLIPSGCCSRSEYGHPRAACQRRSGAAGQGEYPPCPGSWS</sequence>
<evidence type="ECO:0000313" key="1">
    <source>
        <dbReference type="EMBL" id="OJJ04150.1"/>
    </source>
</evidence>
<reference evidence="2" key="1">
    <citation type="journal article" date="2017" name="Genome Biol.">
        <title>Comparative genomics reveals high biological diversity and specific adaptations in the industrially and medically important fungal genus Aspergillus.</title>
        <authorList>
            <person name="de Vries R.P."/>
            <person name="Riley R."/>
            <person name="Wiebenga A."/>
            <person name="Aguilar-Osorio G."/>
            <person name="Amillis S."/>
            <person name="Uchima C.A."/>
            <person name="Anderluh G."/>
            <person name="Asadollahi M."/>
            <person name="Askin M."/>
            <person name="Barry K."/>
            <person name="Battaglia E."/>
            <person name="Bayram O."/>
            <person name="Benocci T."/>
            <person name="Braus-Stromeyer S.A."/>
            <person name="Caldana C."/>
            <person name="Canovas D."/>
            <person name="Cerqueira G.C."/>
            <person name="Chen F."/>
            <person name="Chen W."/>
            <person name="Choi C."/>
            <person name="Clum A."/>
            <person name="Dos Santos R.A."/>
            <person name="Damasio A.R."/>
            <person name="Diallinas G."/>
            <person name="Emri T."/>
            <person name="Fekete E."/>
            <person name="Flipphi M."/>
            <person name="Freyberg S."/>
            <person name="Gallo A."/>
            <person name="Gournas C."/>
            <person name="Habgood R."/>
            <person name="Hainaut M."/>
            <person name="Harispe M.L."/>
            <person name="Henrissat B."/>
            <person name="Hilden K.S."/>
            <person name="Hope R."/>
            <person name="Hossain A."/>
            <person name="Karabika E."/>
            <person name="Karaffa L."/>
            <person name="Karanyi Z."/>
            <person name="Krasevec N."/>
            <person name="Kuo A."/>
            <person name="Kusch H."/>
            <person name="LaButti K."/>
            <person name="Lagendijk E.L."/>
            <person name="Lapidus A."/>
            <person name="Levasseur A."/>
            <person name="Lindquist E."/>
            <person name="Lipzen A."/>
            <person name="Logrieco A.F."/>
            <person name="MacCabe A."/>
            <person name="Maekelae M.R."/>
            <person name="Malavazi I."/>
            <person name="Melin P."/>
            <person name="Meyer V."/>
            <person name="Mielnichuk N."/>
            <person name="Miskei M."/>
            <person name="Molnar A.P."/>
            <person name="Mule G."/>
            <person name="Ngan C.Y."/>
            <person name="Orejas M."/>
            <person name="Orosz E."/>
            <person name="Ouedraogo J.P."/>
            <person name="Overkamp K.M."/>
            <person name="Park H.-S."/>
            <person name="Perrone G."/>
            <person name="Piumi F."/>
            <person name="Punt P.J."/>
            <person name="Ram A.F."/>
            <person name="Ramon A."/>
            <person name="Rauscher S."/>
            <person name="Record E."/>
            <person name="Riano-Pachon D.M."/>
            <person name="Robert V."/>
            <person name="Roehrig J."/>
            <person name="Ruller R."/>
            <person name="Salamov A."/>
            <person name="Salih N.S."/>
            <person name="Samson R.A."/>
            <person name="Sandor E."/>
            <person name="Sanguinetti M."/>
            <person name="Schuetze T."/>
            <person name="Sepcic K."/>
            <person name="Shelest E."/>
            <person name="Sherlock G."/>
            <person name="Sophianopoulou V."/>
            <person name="Squina F.M."/>
            <person name="Sun H."/>
            <person name="Susca A."/>
            <person name="Todd R.B."/>
            <person name="Tsang A."/>
            <person name="Unkles S.E."/>
            <person name="van de Wiele N."/>
            <person name="van Rossen-Uffink D."/>
            <person name="Oliveira J.V."/>
            <person name="Vesth T.C."/>
            <person name="Visser J."/>
            <person name="Yu J.-H."/>
            <person name="Zhou M."/>
            <person name="Andersen M.R."/>
            <person name="Archer D.B."/>
            <person name="Baker S.E."/>
            <person name="Benoit I."/>
            <person name="Brakhage A.A."/>
            <person name="Braus G.H."/>
            <person name="Fischer R."/>
            <person name="Frisvad J.C."/>
            <person name="Goldman G.H."/>
            <person name="Houbraken J."/>
            <person name="Oakley B."/>
            <person name="Pocsi I."/>
            <person name="Scazzocchio C."/>
            <person name="Seiboth B."/>
            <person name="vanKuyk P.A."/>
            <person name="Wortman J."/>
            <person name="Dyer P.S."/>
            <person name="Grigoriev I.V."/>
        </authorList>
    </citation>
    <scope>NUCLEOTIDE SEQUENCE [LARGE SCALE GENOMIC DNA]</scope>
    <source>
        <strain evidence="2">CBS 583.65</strain>
    </source>
</reference>
<dbReference type="AlphaFoldDB" id="A0A1L9PRJ6"/>
<dbReference type="GeneID" id="63731901"/>